<gene>
    <name evidence="2" type="ORF">XENTR_v90029671mg</name>
</gene>
<feature type="compositionally biased region" description="Polar residues" evidence="1">
    <location>
        <begin position="99"/>
        <end position="109"/>
    </location>
</feature>
<dbReference type="EMBL" id="KV460790">
    <property type="protein sequence ID" value="OCA15604.1"/>
    <property type="molecule type" value="Genomic_DNA"/>
</dbReference>
<organism evidence="2">
    <name type="scientific">Xenopus tropicalis</name>
    <name type="common">Western clawed frog</name>
    <name type="synonym">Silurana tropicalis</name>
    <dbReference type="NCBI Taxonomy" id="8364"/>
    <lineage>
        <taxon>Eukaryota</taxon>
        <taxon>Metazoa</taxon>
        <taxon>Chordata</taxon>
        <taxon>Craniata</taxon>
        <taxon>Vertebrata</taxon>
        <taxon>Euteleostomi</taxon>
        <taxon>Amphibia</taxon>
        <taxon>Batrachia</taxon>
        <taxon>Anura</taxon>
        <taxon>Pipoidea</taxon>
        <taxon>Pipidae</taxon>
        <taxon>Xenopodinae</taxon>
        <taxon>Xenopus</taxon>
        <taxon>Silurana</taxon>
    </lineage>
</organism>
<evidence type="ECO:0000313" key="2">
    <source>
        <dbReference type="EMBL" id="OCA15604.1"/>
    </source>
</evidence>
<reference evidence="2" key="2">
    <citation type="journal article" date="2010" name="Science">
        <title>The genome of the Western clawed frog Xenopus tropicalis.</title>
        <authorList>
            <person name="Hellsten U."/>
            <person name="Harland R.M."/>
            <person name="Gilchrist M.J."/>
            <person name="Hendrix D."/>
            <person name="Jurka J."/>
            <person name="Kapitonov V."/>
            <person name="Ovcharenko I."/>
            <person name="Putnam N.H."/>
            <person name="Shu S."/>
            <person name="Taher L."/>
            <person name="Blitz I.L."/>
            <person name="Blumberg B."/>
            <person name="Dichmann D.S."/>
            <person name="Dubchak I."/>
            <person name="Amaya E."/>
            <person name="Detter J.C."/>
            <person name="Fletcher R."/>
            <person name="Gerhard D.S."/>
            <person name="Goodstein D."/>
            <person name="Graves T."/>
            <person name="Grigoriev I.V."/>
            <person name="Grimwood J."/>
            <person name="Kawashima T."/>
            <person name="Lindquist E."/>
            <person name="Lucas S.M."/>
            <person name="Mead P.E."/>
            <person name="Mitros T."/>
            <person name="Ogino H."/>
            <person name="Ohta Y."/>
            <person name="Poliakov A.V."/>
            <person name="Pollet N."/>
            <person name="Robert J."/>
            <person name="Salamov A."/>
            <person name="Sater A.K."/>
            <person name="Schmutz J."/>
            <person name="Terry A."/>
            <person name="Vize P.D."/>
            <person name="Warren W.C."/>
            <person name="Wells D."/>
            <person name="Wills A."/>
            <person name="Wilson R.K."/>
            <person name="Zimmerman L.B."/>
            <person name="Zorn A.M."/>
            <person name="Grainger R."/>
            <person name="Grammer T."/>
            <person name="Khokha M.K."/>
            <person name="Richardson P.M."/>
            <person name="Rokhsar D.S."/>
        </authorList>
    </citation>
    <scope>NUCLEOTIDE SEQUENCE [LARGE SCALE GENOMIC DNA]</scope>
    <source>
        <strain evidence="2">Nigerian</strain>
    </source>
</reference>
<reference evidence="2" key="1">
    <citation type="submission" date="2009-11" db="EMBL/GenBank/DDBJ databases">
        <authorList>
            <consortium name="US DOE Joint Genome Institute (JGI-PGF)"/>
            <person name="Ottilar R."/>
            <person name="Schmutz J."/>
            <person name="Salamov A."/>
            <person name="Cheng J.F."/>
            <person name="Lucas S."/>
            <person name="Pitluck S."/>
            <person name="Gundlach H."/>
            <person name="Guo Y."/>
            <person name="Haberer G."/>
            <person name="Nasrallah J."/>
            <person name="Mayer K.F.X."/>
            <person name="van de Peer Y."/>
            <person name="Weigel D."/>
            <person name="Grigoriev I.V."/>
        </authorList>
    </citation>
    <scope>NUCLEOTIDE SEQUENCE</scope>
    <source>
        <strain evidence="2">Nigerian</strain>
    </source>
</reference>
<name>A0A1B8XY93_XENTR</name>
<protein>
    <submittedName>
        <fullName evidence="2">Uncharacterized protein</fullName>
    </submittedName>
</protein>
<evidence type="ECO:0000256" key="1">
    <source>
        <dbReference type="SAM" id="MobiDB-lite"/>
    </source>
</evidence>
<feature type="region of interest" description="Disordered" evidence="1">
    <location>
        <begin position="99"/>
        <end position="125"/>
    </location>
</feature>
<reference evidence="2" key="3">
    <citation type="submission" date="2016-05" db="EMBL/GenBank/DDBJ databases">
        <title>WGS assembly of Xenopus tropicalis.</title>
        <authorList>
            <person name="Sessions A."/>
            <person name="Jenkins J."/>
            <person name="Mitros T."/>
            <person name="Lyons J.T."/>
            <person name="Dichmann D.S."/>
            <person name="Robert J."/>
            <person name="Harland R.M."/>
            <person name="Rokhsar D.S."/>
        </authorList>
    </citation>
    <scope>NUCLEOTIDE SEQUENCE</scope>
    <source>
        <strain evidence="2">Nigerian</strain>
    </source>
</reference>
<accession>A0A1B8XY93</accession>
<dbReference type="AlphaFoldDB" id="A0A1B8XY93"/>
<sequence>MIEMKEKTMLAVPQQDMAITYLPQFPLFHSTLLLFQKLTLNALNQKSLQCQGARDNLKPALALGFFSPSYRYGFSLHVPTPSETYIRLLCIPRTGSFSVPQKPSENYSDAQRFRPYSSPQCEDRSAQRHRGAPELTLYSCIGCTCLVQPPASFYVDSCAVTVYPVGEDQEGWVSYRCRSNRKQ</sequence>
<proteinExistence type="predicted"/>